<dbReference type="AlphaFoldDB" id="A0A090RAF1"/>
<organism evidence="1 2">
    <name type="scientific">Photobacterium aphoticum</name>
    <dbReference type="NCBI Taxonomy" id="754436"/>
    <lineage>
        <taxon>Bacteria</taxon>
        <taxon>Pseudomonadati</taxon>
        <taxon>Pseudomonadota</taxon>
        <taxon>Gammaproteobacteria</taxon>
        <taxon>Vibrionales</taxon>
        <taxon>Vibrionaceae</taxon>
        <taxon>Photobacterium</taxon>
    </lineage>
</organism>
<dbReference type="PANTHER" id="PTHR35564:SF4">
    <property type="entry name" value="CYTOPLASMIC PROTEIN"/>
    <property type="match status" value="1"/>
</dbReference>
<reference evidence="1 2" key="1">
    <citation type="journal article" date="2014" name="Genome Announc.">
        <title>Draft Genome Sequences of Two Vibrionaceae Species, Vibrio ponticus C121 and Photobacterium aphoticum C119, Isolated as Coral Reef Microbiota.</title>
        <authorList>
            <person name="Al-saari N."/>
            <person name="Meirelles P.M."/>
            <person name="Mino S."/>
            <person name="Suda W."/>
            <person name="Oshima K."/>
            <person name="Hattori M."/>
            <person name="Ohkuma M."/>
            <person name="Thompson F.L."/>
            <person name="Gomez-Gil B."/>
            <person name="Sawabe T."/>
            <person name="Sawabe T."/>
        </authorList>
    </citation>
    <scope>NUCLEOTIDE SEQUENCE [LARGE SCALE GENOMIC DNA]</scope>
    <source>
        <strain evidence="1 2">JCM 19237</strain>
    </source>
</reference>
<comment type="caution">
    <text evidence="1">The sequence shown here is derived from an EMBL/GenBank/DDBJ whole genome shotgun (WGS) entry which is preliminary data.</text>
</comment>
<proteinExistence type="predicted"/>
<dbReference type="Pfam" id="PF06996">
    <property type="entry name" value="T6SS_TssG"/>
    <property type="match status" value="1"/>
</dbReference>
<dbReference type="Proteomes" id="UP000029227">
    <property type="component" value="Unassembled WGS sequence"/>
</dbReference>
<sequence length="191" mass="21990">MNITQLTKTLDHDDFYRAVYSLQRAMLDKHDECEVGTDTLPANERIRFKAAQNLGFPGAAIEGVKEVEGIHGQPRLDISVNFMGLTGPSGVLPRHYTELVMQRGRIKDTAMREFFDLFNHRLIALRYRAWEKYQYPLQHERYLRGRPSNIDTVLQSLTGARQPLDVYLGGFRQSCPQYPKFASSIGMPQWL</sequence>
<dbReference type="STRING" id="754436.JCM19237_1214"/>
<evidence type="ECO:0000313" key="2">
    <source>
        <dbReference type="Proteomes" id="UP000029227"/>
    </source>
</evidence>
<gene>
    <name evidence="1" type="ORF">JCM19237_1214</name>
</gene>
<protein>
    <submittedName>
        <fullName evidence="1">Uncharacterized protein ImpH/VasB</fullName>
    </submittedName>
</protein>
<name>A0A090RAF1_9GAMM</name>
<dbReference type="eggNOG" id="COG3520">
    <property type="taxonomic scope" value="Bacteria"/>
</dbReference>
<dbReference type="PANTHER" id="PTHR35564">
    <property type="match status" value="1"/>
</dbReference>
<evidence type="ECO:0000313" key="1">
    <source>
        <dbReference type="EMBL" id="GAL04542.1"/>
    </source>
</evidence>
<accession>A0A090RAF1</accession>
<dbReference type="EMBL" id="BBMN01000004">
    <property type="protein sequence ID" value="GAL04542.1"/>
    <property type="molecule type" value="Genomic_DNA"/>
</dbReference>
<dbReference type="InterPro" id="IPR010732">
    <property type="entry name" value="T6SS_TssG-like"/>
</dbReference>